<evidence type="ECO:0000256" key="3">
    <source>
        <dbReference type="ARBA" id="ARBA00022630"/>
    </source>
</evidence>
<dbReference type="GO" id="GO:0016491">
    <property type="term" value="F:oxidoreductase activity"/>
    <property type="evidence" value="ECO:0007669"/>
    <property type="project" value="InterPro"/>
</dbReference>
<comment type="caution">
    <text evidence="7">The sequence shown here is derived from an EMBL/GenBank/DDBJ whole genome shotgun (WGS) entry which is preliminary data.</text>
</comment>
<comment type="similarity">
    <text evidence="5">Belongs to the SsuE family. Isf subfamily.</text>
</comment>
<dbReference type="Pfam" id="PF03358">
    <property type="entry name" value="FMN_red"/>
    <property type="match status" value="1"/>
</dbReference>
<evidence type="ECO:0000256" key="1">
    <source>
        <dbReference type="ARBA" id="ARBA00001917"/>
    </source>
</evidence>
<comment type="cofactor">
    <cofactor evidence="1">
        <name>FMN</name>
        <dbReference type="ChEBI" id="CHEBI:58210"/>
    </cofactor>
</comment>
<evidence type="ECO:0000256" key="2">
    <source>
        <dbReference type="ARBA" id="ARBA00001966"/>
    </source>
</evidence>
<dbReference type="RefSeq" id="WP_115892673.1">
    <property type="nucleotide sequence ID" value="NZ_QREL01000002.1"/>
</dbReference>
<comment type="cofactor">
    <cofactor evidence="2">
        <name>[4Fe-4S] cluster</name>
        <dbReference type="ChEBI" id="CHEBI:49883"/>
    </cofactor>
</comment>
<dbReference type="EMBL" id="QREL01000002">
    <property type="protein sequence ID" value="REE26464.1"/>
    <property type="molecule type" value="Genomic_DNA"/>
</dbReference>
<keyword evidence="4" id="KW-0288">FMN</keyword>
<dbReference type="Proteomes" id="UP000256864">
    <property type="component" value="Unassembled WGS sequence"/>
</dbReference>
<accession>A0A371ND95</accession>
<dbReference type="InterPro" id="IPR029039">
    <property type="entry name" value="Flavoprotein-like_sf"/>
</dbReference>
<evidence type="ECO:0000256" key="4">
    <source>
        <dbReference type="ARBA" id="ARBA00022643"/>
    </source>
</evidence>
<evidence type="ECO:0000313" key="8">
    <source>
        <dbReference type="Proteomes" id="UP000256864"/>
    </source>
</evidence>
<dbReference type="PANTHER" id="PTHR43278:SF3">
    <property type="entry name" value="IRON-SULFUR FLAVOPROTEIN MJ0731"/>
    <property type="match status" value="1"/>
</dbReference>
<name>A0A371ND95_9EURY</name>
<keyword evidence="3" id="KW-0285">Flavoprotein</keyword>
<dbReference type="InterPro" id="IPR051796">
    <property type="entry name" value="ISF_SsuE-like"/>
</dbReference>
<protein>
    <submittedName>
        <fullName evidence="7">Multimeric flavodoxin WrbA</fullName>
    </submittedName>
</protein>
<feature type="domain" description="NADPH-dependent FMN reductase-like" evidence="6">
    <location>
        <begin position="2"/>
        <end position="153"/>
    </location>
</feature>
<evidence type="ECO:0000259" key="6">
    <source>
        <dbReference type="Pfam" id="PF03358"/>
    </source>
</evidence>
<organism evidence="7 8">
    <name type="scientific">Methanothermobacter defluvii</name>
    <dbReference type="NCBI Taxonomy" id="49339"/>
    <lineage>
        <taxon>Archaea</taxon>
        <taxon>Methanobacteriati</taxon>
        <taxon>Methanobacteriota</taxon>
        <taxon>Methanomada group</taxon>
        <taxon>Methanobacteria</taxon>
        <taxon>Methanobacteriales</taxon>
        <taxon>Methanobacteriaceae</taxon>
        <taxon>Methanothermobacter</taxon>
    </lineage>
</organism>
<evidence type="ECO:0000313" key="7">
    <source>
        <dbReference type="EMBL" id="REE26464.1"/>
    </source>
</evidence>
<dbReference type="SUPFAM" id="SSF52218">
    <property type="entry name" value="Flavoproteins"/>
    <property type="match status" value="1"/>
</dbReference>
<dbReference type="InterPro" id="IPR005025">
    <property type="entry name" value="FMN_Rdtase-like_dom"/>
</dbReference>
<gene>
    <name evidence="7" type="ORF">C7452_1431</name>
</gene>
<dbReference type="Gene3D" id="3.40.50.360">
    <property type="match status" value="1"/>
</dbReference>
<keyword evidence="8" id="KW-1185">Reference proteome</keyword>
<reference evidence="7 8" key="1">
    <citation type="submission" date="2018-07" db="EMBL/GenBank/DDBJ databases">
        <title>Genomic Encyclopedia of Type Strains, Phase IV (KMG-IV): sequencing the most valuable type-strain genomes for metagenomic binning, comparative biology and taxonomic classification.</title>
        <authorList>
            <person name="Goeker M."/>
        </authorList>
    </citation>
    <scope>NUCLEOTIDE SEQUENCE [LARGE SCALE GENOMIC DNA]</scope>
    <source>
        <strain evidence="7 8">DSM 7466</strain>
    </source>
</reference>
<proteinExistence type="inferred from homology"/>
<dbReference type="AlphaFoldDB" id="A0A371ND95"/>
<sequence>MILGICGSPRRQATEHVLERALSMLEDDGLETEFFTVRGKNISPCRHCDYCLRNKECVLKDDMFPLYELLRRAAGIIIATPVYNGGVSAQIKAIMDRCRALGAEDYDSLRGKVGMGIAVGGDRCGGQEPALMQIHTFYILNGVIPISGGSFGANLGACFWSRDTLEGVKEDSYGFKTLKKTLGMFKRFLDSEGP</sequence>
<evidence type="ECO:0000256" key="5">
    <source>
        <dbReference type="ARBA" id="ARBA00038292"/>
    </source>
</evidence>
<dbReference type="PANTHER" id="PTHR43278">
    <property type="entry name" value="NAD(P)H-DEPENDENT FMN-CONTAINING OXIDOREDUCTASE YWQN-RELATED"/>
    <property type="match status" value="1"/>
</dbReference>